<dbReference type="EMBL" id="CP022957">
    <property type="protein sequence ID" value="ASV32080.1"/>
    <property type="molecule type" value="Genomic_DNA"/>
</dbReference>
<sequence>MTTEKTKSPNNVLDSNSCLVWLDRSYKDLLQWKRKLESYLFEPTTQRQFEIKQQLSEKMEALVRRHKELVQLARSGKTLIGKQVDLIKNYLVETKKLEDGVQEYMVMLHQNA</sequence>
<proteinExistence type="predicted"/>
<gene>
    <name evidence="1" type="ORF">CJ263_18685</name>
</gene>
<dbReference type="Proteomes" id="UP000215244">
    <property type="component" value="Chromosome"/>
</dbReference>
<name>A0A223VA91_9FLAO</name>
<organism evidence="1 2">
    <name type="scientific">Maribacter cobaltidurans</name>
    <dbReference type="NCBI Taxonomy" id="1178778"/>
    <lineage>
        <taxon>Bacteria</taxon>
        <taxon>Pseudomonadati</taxon>
        <taxon>Bacteroidota</taxon>
        <taxon>Flavobacteriia</taxon>
        <taxon>Flavobacteriales</taxon>
        <taxon>Flavobacteriaceae</taxon>
        <taxon>Maribacter</taxon>
    </lineage>
</organism>
<reference evidence="1 2" key="1">
    <citation type="submission" date="2017-08" db="EMBL/GenBank/DDBJ databases">
        <title>The complete genome sequence of Maribacter sp. B1, isolated from deep-sea sediment.</title>
        <authorList>
            <person name="Wu Y.-H."/>
            <person name="Cheng H."/>
            <person name="Xu X.-W."/>
        </authorList>
    </citation>
    <scope>NUCLEOTIDE SEQUENCE [LARGE SCALE GENOMIC DNA]</scope>
    <source>
        <strain evidence="1 2">B1</strain>
    </source>
</reference>
<evidence type="ECO:0000313" key="2">
    <source>
        <dbReference type="Proteomes" id="UP000215244"/>
    </source>
</evidence>
<dbReference type="KEGG" id="marb:CJ263_18685"/>
<dbReference type="RefSeq" id="WP_094998665.1">
    <property type="nucleotide sequence ID" value="NZ_BMJL01000005.1"/>
</dbReference>
<protein>
    <submittedName>
        <fullName evidence="1">Uncharacterized protein</fullName>
    </submittedName>
</protein>
<keyword evidence="2" id="KW-1185">Reference proteome</keyword>
<accession>A0A223VA91</accession>
<evidence type="ECO:0000313" key="1">
    <source>
        <dbReference type="EMBL" id="ASV32080.1"/>
    </source>
</evidence>
<dbReference type="OrthoDB" id="1179145at2"/>
<dbReference type="AlphaFoldDB" id="A0A223VA91"/>